<proteinExistence type="predicted"/>
<name>A0A8T0ZXH5_9STRA</name>
<evidence type="ECO:0000313" key="2">
    <source>
        <dbReference type="EMBL" id="KAG2866819.1"/>
    </source>
</evidence>
<dbReference type="Proteomes" id="UP000735874">
    <property type="component" value="Unassembled WGS sequence"/>
</dbReference>
<dbReference type="AlphaFoldDB" id="A0A8T0ZXH5"/>
<reference evidence="2" key="1">
    <citation type="submission" date="2018-10" db="EMBL/GenBank/DDBJ databases">
        <title>Effector identification in a new, highly contiguous assembly of the strawberry crown rot pathogen Phytophthora cactorum.</title>
        <authorList>
            <person name="Armitage A.D."/>
            <person name="Nellist C.F."/>
            <person name="Bates H."/>
            <person name="Vickerstaff R.J."/>
            <person name="Harrison R.J."/>
        </authorList>
    </citation>
    <scope>NUCLEOTIDE SEQUENCE</scope>
    <source>
        <strain evidence="2">15-7</strain>
    </source>
</reference>
<accession>A0A8T0ZXH5</accession>
<evidence type="ECO:0000256" key="1">
    <source>
        <dbReference type="SAM" id="MobiDB-lite"/>
    </source>
</evidence>
<sequence length="1239" mass="133630">MNGYLRSKCSSEQQLLNELAKLLSAKDVASRKMADVLRALTFFYTSAGRGSRIPLSLLSGLCTLLPQLKDKKEITLLKDEHQRIARIALCLLTRLIDQFEIQKDTATRLTDSQKMSQGQSVDPVEQVLANFLLTLETAVMTPSGLLLPRQRATLRVYAQICRVFFHKREQLVTYTAALLQQSPVLTYAENPVDAKGKRLPPPVPAQFGAVAGACHAVRFHTEPDQQVFVANKLAQLTFMIPAGTASRHAAKTLLSLLTSSLLNEDRPSNAVTVAKVIELYLLKARPRTLLGGDTVTSVYLLHLCGQMFRLPVHQLQQQQETLTTNDSGVFNINSTQLETSSDSAAKQSHDQNPALEGFLVSKALSAQLQEYLMDVVQAAVADDPTTRAAVVPAVLLVAVEEALRGTSPENSFRKQPSWGSKCVFELVATALVPLLPAPQDPAGLQCSTVTLHRVCRAVQFVAERLDAALLHLGVTTGQKMEISTYLSQLSLRVHSLTEHSNAFVACEALRAFVWLLPRYNSSAELNGSNEDHWKSIFWQLETLPFDRIQPERRAAIAWTLFRRCVTTLKSYGYEVEKPLLLGCLRVVLAWFQVRPCVWHAALLTAIWHTALRECLHAPLGEAVFSSINEVLDYQCPPADIGGLVVKQSTLQFLSNREGCLKHAVQCEAWCHPLILRLTKQALLETSTSQRMSIRALSQLRDEAHAQGLTSLAQEAKAILSFAQTSSRQARQKGLTTGDEFQNQPFTIRDDPLSDASAEGRLDDPFSDFRAPDGAIASKHVVTTANRSLDDPFADPIESATASDVFSWNDATTKSEVTATVSTSISDFKMPADHSFDDSTWYNPTVFNETKVETLGDASASPFSGWGDESTSDDSTTKAKSQLGKTEDTYFGNFSASETTVETGFAGWGEGGTSGSQQEGFISKEDFSGSFDAAISTPVITTESGSDHAGQTEQSDDFSLADVPVAHNEPGSIVNPDTVPPTGTVSDAQSEAANFSASETTVETGFAGWGEGGTSGSQQEGFISKEDFSGSFDAAISTPVITTESGSDHAGQTEQSDDFSLADVPVAHNEPGSIVNPDTVPPTGTVSDAQSEAANFSASETTVETGFAGWGEGGTSGSQQEGFISKEDFSGSFDAAISTPVITTESGSDHAGQTEQSDDFSLADVPVAHNEPGSIVNPDTVPPTGTVSDGDLEFNDIFGVAAEESPRRSVEFQNDDTVGTNFGYMSIAGNGQVNPLPTET</sequence>
<organism evidence="2 3">
    <name type="scientific">Phytophthora cactorum</name>
    <dbReference type="NCBI Taxonomy" id="29920"/>
    <lineage>
        <taxon>Eukaryota</taxon>
        <taxon>Sar</taxon>
        <taxon>Stramenopiles</taxon>
        <taxon>Oomycota</taxon>
        <taxon>Peronosporomycetes</taxon>
        <taxon>Peronosporales</taxon>
        <taxon>Peronosporaceae</taxon>
        <taxon>Phytophthora</taxon>
    </lineage>
</organism>
<evidence type="ECO:0000313" key="3">
    <source>
        <dbReference type="Proteomes" id="UP000735874"/>
    </source>
</evidence>
<feature type="region of interest" description="Disordered" evidence="1">
    <location>
        <begin position="856"/>
        <end position="882"/>
    </location>
</feature>
<protein>
    <submittedName>
        <fullName evidence="2">Uncharacterized protein</fullName>
    </submittedName>
</protein>
<comment type="caution">
    <text evidence="2">The sequence shown here is derived from an EMBL/GenBank/DDBJ whole genome shotgun (WGS) entry which is preliminary data.</text>
</comment>
<dbReference type="VEuPathDB" id="FungiDB:PC110_g20534"/>
<dbReference type="EMBL" id="RCMG01000034">
    <property type="protein sequence ID" value="KAG2866819.1"/>
    <property type="molecule type" value="Genomic_DNA"/>
</dbReference>
<gene>
    <name evidence="2" type="ORF">PC113_g2525</name>
</gene>